<dbReference type="AlphaFoldDB" id="A0A450SEM6"/>
<dbReference type="EMBL" id="CAADEX010000032">
    <property type="protein sequence ID" value="VFJ51173.1"/>
    <property type="molecule type" value="Genomic_DNA"/>
</dbReference>
<name>A0A450SEM6_9GAMM</name>
<accession>A0A450SEM6</accession>
<proteinExistence type="predicted"/>
<reference evidence="1" key="1">
    <citation type="submission" date="2019-02" db="EMBL/GenBank/DDBJ databases">
        <authorList>
            <person name="Gruber-Vodicka R. H."/>
            <person name="Seah K. B. B."/>
        </authorList>
    </citation>
    <scope>NUCLEOTIDE SEQUENCE</scope>
    <source>
        <strain evidence="1">BECK_DK47</strain>
    </source>
</reference>
<gene>
    <name evidence="1" type="ORF">BECKDK2373B_GA0170837_103220</name>
</gene>
<protein>
    <submittedName>
        <fullName evidence="1">Ribonuclease toxin, BrnT, of type II toxin-antitoxin system</fullName>
    </submittedName>
</protein>
<sequence>MKPISWNPEKNALLQIQRGVSFEDVVLRIRTGGILDTIDHPNQARYPGQQIHVIAMEGYVYLVPFVESKKEVFLKTIIPSRKAAKAYRRSLPRR</sequence>
<evidence type="ECO:0000313" key="1">
    <source>
        <dbReference type="EMBL" id="VFJ51173.1"/>
    </source>
</evidence>
<organism evidence="1">
    <name type="scientific">Candidatus Kentrum sp. DK</name>
    <dbReference type="NCBI Taxonomy" id="2126562"/>
    <lineage>
        <taxon>Bacteria</taxon>
        <taxon>Pseudomonadati</taxon>
        <taxon>Pseudomonadota</taxon>
        <taxon>Gammaproteobacteria</taxon>
        <taxon>Candidatus Kentrum</taxon>
    </lineage>
</organism>